<dbReference type="EMBL" id="CAADFI010000031">
    <property type="protein sequence ID" value="VFJ92590.1"/>
    <property type="molecule type" value="Genomic_DNA"/>
</dbReference>
<proteinExistence type="predicted"/>
<accession>A0A450V3N4</accession>
<dbReference type="AlphaFoldDB" id="A0A450V3N4"/>
<evidence type="ECO:0000313" key="2">
    <source>
        <dbReference type="EMBL" id="VFJ91499.1"/>
    </source>
</evidence>
<dbReference type="EMBL" id="CAADFJ010000031">
    <property type="protein sequence ID" value="VFJ99369.1"/>
    <property type="molecule type" value="Genomic_DNA"/>
</dbReference>
<name>A0A450V3N4_9GAMM</name>
<evidence type="ECO:0000313" key="3">
    <source>
        <dbReference type="EMBL" id="VFJ92590.1"/>
    </source>
</evidence>
<evidence type="ECO:0000313" key="4">
    <source>
        <dbReference type="EMBL" id="VFJ99369.1"/>
    </source>
</evidence>
<dbReference type="EMBL" id="CAADFG010000032">
    <property type="protein sequence ID" value="VFJ91499.1"/>
    <property type="molecule type" value="Genomic_DNA"/>
</dbReference>
<feature type="region of interest" description="Disordered" evidence="1">
    <location>
        <begin position="36"/>
        <end position="68"/>
    </location>
</feature>
<reference evidence="4" key="1">
    <citation type="submission" date="2019-02" db="EMBL/GenBank/DDBJ databases">
        <authorList>
            <person name="Gruber-Vodicka R. H."/>
            <person name="Seah K. B. B."/>
        </authorList>
    </citation>
    <scope>NUCLEOTIDE SEQUENCE</scope>
    <source>
        <strain evidence="4">BECK_SA2B12</strain>
        <strain evidence="2">BECK_SA2B15</strain>
        <strain evidence="3">BECK_SA2B20</strain>
    </source>
</reference>
<gene>
    <name evidence="2" type="ORF">BECKH772A_GA0070896_1003214</name>
    <name evidence="3" type="ORF">BECKH772B_GA0070898_1003120</name>
    <name evidence="4" type="ORF">BECKH772C_GA0070978_1003115</name>
</gene>
<sequence length="87" mass="10187">MAPYTWKRVPRETAWGRRQVLHVFEPDRPGQTWEAVKKSSLCCGSPRQERHRRHTRQEQDPKNKTPSRFQDVNLEAGIVNAMYAAVI</sequence>
<organism evidence="4">
    <name type="scientific">Candidatus Kentrum eta</name>
    <dbReference type="NCBI Taxonomy" id="2126337"/>
    <lineage>
        <taxon>Bacteria</taxon>
        <taxon>Pseudomonadati</taxon>
        <taxon>Pseudomonadota</taxon>
        <taxon>Gammaproteobacteria</taxon>
        <taxon>Candidatus Kentrum</taxon>
    </lineage>
</organism>
<protein>
    <submittedName>
        <fullName evidence="4">Uncharacterized protein</fullName>
    </submittedName>
</protein>
<evidence type="ECO:0000256" key="1">
    <source>
        <dbReference type="SAM" id="MobiDB-lite"/>
    </source>
</evidence>